<dbReference type="Pfam" id="PF00378">
    <property type="entry name" value="ECH_1"/>
    <property type="match status" value="1"/>
</dbReference>
<dbReference type="InterPro" id="IPR014748">
    <property type="entry name" value="Enoyl-CoA_hydra_C"/>
</dbReference>
<gene>
    <name evidence="3" type="ORF">A8950_1435</name>
</gene>
<organism evidence="3 4">
    <name type="scientific">Dongia mobilis</name>
    <dbReference type="NCBI Taxonomy" id="578943"/>
    <lineage>
        <taxon>Bacteria</taxon>
        <taxon>Pseudomonadati</taxon>
        <taxon>Pseudomonadota</taxon>
        <taxon>Alphaproteobacteria</taxon>
        <taxon>Rhodospirillales</taxon>
        <taxon>Dongiaceae</taxon>
        <taxon>Dongia</taxon>
    </lineage>
</organism>
<dbReference type="InterPro" id="IPR018376">
    <property type="entry name" value="Enoyl-CoA_hyd/isom_CS"/>
</dbReference>
<evidence type="ECO:0000256" key="1">
    <source>
        <dbReference type="ARBA" id="ARBA00005254"/>
    </source>
</evidence>
<keyword evidence="3" id="KW-0413">Isomerase</keyword>
<proteinExistence type="inferred from homology"/>
<dbReference type="OrthoDB" id="9781757at2"/>
<protein>
    <submittedName>
        <fullName evidence="3">2-(1,2-epoxy-1,2-dihydrophenyl)acetyl-CoA isomerase</fullName>
    </submittedName>
</protein>
<dbReference type="PANTHER" id="PTHR43459">
    <property type="entry name" value="ENOYL-COA HYDRATASE"/>
    <property type="match status" value="1"/>
</dbReference>
<name>A0A4V6PXJ4_9PROT</name>
<dbReference type="CDD" id="cd06558">
    <property type="entry name" value="crotonase-like"/>
    <property type="match status" value="1"/>
</dbReference>
<comment type="caution">
    <text evidence="3">The sequence shown here is derived from an EMBL/GenBank/DDBJ whole genome shotgun (WGS) entry which is preliminary data.</text>
</comment>
<dbReference type="Gene3D" id="3.90.226.10">
    <property type="entry name" value="2-enoyl-CoA Hydratase, Chain A, domain 1"/>
    <property type="match status" value="1"/>
</dbReference>
<dbReference type="GO" id="GO:0016853">
    <property type="term" value="F:isomerase activity"/>
    <property type="evidence" value="ECO:0007669"/>
    <property type="project" value="UniProtKB-KW"/>
</dbReference>
<dbReference type="InterPro" id="IPR001753">
    <property type="entry name" value="Enoyl-CoA_hydra/iso"/>
</dbReference>
<accession>A0A4V6PXJ4</accession>
<dbReference type="PROSITE" id="PS00166">
    <property type="entry name" value="ENOYL_COA_HYDRATASE"/>
    <property type="match status" value="1"/>
</dbReference>
<dbReference type="AlphaFoldDB" id="A0A4V6PXJ4"/>
<reference evidence="3 4" key="1">
    <citation type="submission" date="2019-03" db="EMBL/GenBank/DDBJ databases">
        <title>Genomic Encyclopedia of Type Strains, Phase III (KMG-III): the genomes of soil and plant-associated and newly described type strains.</title>
        <authorList>
            <person name="Whitman W."/>
        </authorList>
    </citation>
    <scope>NUCLEOTIDE SEQUENCE [LARGE SCALE GENOMIC DNA]</scope>
    <source>
        <strain evidence="3 4">CGMCC 1.7660</strain>
    </source>
</reference>
<dbReference type="PANTHER" id="PTHR43459:SF1">
    <property type="entry name" value="EG:BACN32G11.4 PROTEIN"/>
    <property type="match status" value="1"/>
</dbReference>
<dbReference type="Proteomes" id="UP000295783">
    <property type="component" value="Unassembled WGS sequence"/>
</dbReference>
<evidence type="ECO:0000313" key="4">
    <source>
        <dbReference type="Proteomes" id="UP000295783"/>
    </source>
</evidence>
<dbReference type="EMBL" id="SNYW01000007">
    <property type="protein sequence ID" value="TDQ83150.1"/>
    <property type="molecule type" value="Genomic_DNA"/>
</dbReference>
<dbReference type="SUPFAM" id="SSF52096">
    <property type="entry name" value="ClpP/crotonase"/>
    <property type="match status" value="1"/>
</dbReference>
<dbReference type="Gene3D" id="1.10.12.10">
    <property type="entry name" value="Lyase 2-enoyl-coa Hydratase, Chain A, domain 2"/>
    <property type="match status" value="1"/>
</dbReference>
<evidence type="ECO:0000313" key="3">
    <source>
        <dbReference type="EMBL" id="TDQ83150.1"/>
    </source>
</evidence>
<sequence>MQNDVTREPAILMQQEGGIHRLTLNRPQRLNALTRAMLSELSDRLADIAADATARVLVITGAGRAFSAGQDLTDAGAIEDGRACRNTVERYYNPVIRQIHSLDLPVIAGVNGIAAGAGVSLALACDMVVAAESAAFDIAFARIGLIPDAGGTHQLQRLLGPARAKAAAMLGEKIAAPAAEQLGLIYRAVPDQELAATVDALAARLANAPTKALALMKQAFHAGDHHSLEQQLALEAELQSQAADTEDFAEGVAAFLAKRAPGFKGI</sequence>
<dbReference type="InterPro" id="IPR029045">
    <property type="entry name" value="ClpP/crotonase-like_dom_sf"/>
</dbReference>
<comment type="similarity">
    <text evidence="1 2">Belongs to the enoyl-CoA hydratase/isomerase family.</text>
</comment>
<evidence type="ECO:0000256" key="2">
    <source>
        <dbReference type="RuleBase" id="RU003707"/>
    </source>
</evidence>
<keyword evidence="4" id="KW-1185">Reference proteome</keyword>